<keyword evidence="2" id="KW-1185">Reference proteome</keyword>
<proteinExistence type="predicted"/>
<organism evidence="1 2">
    <name type="scientific">Athelia psychrophila</name>
    <dbReference type="NCBI Taxonomy" id="1759441"/>
    <lineage>
        <taxon>Eukaryota</taxon>
        <taxon>Fungi</taxon>
        <taxon>Dikarya</taxon>
        <taxon>Basidiomycota</taxon>
        <taxon>Agaricomycotina</taxon>
        <taxon>Agaricomycetes</taxon>
        <taxon>Agaricomycetidae</taxon>
        <taxon>Atheliales</taxon>
        <taxon>Atheliaceae</taxon>
        <taxon>Athelia</taxon>
    </lineage>
</organism>
<name>A0A165Y6R2_9AGAM</name>
<dbReference type="Proteomes" id="UP000076532">
    <property type="component" value="Unassembled WGS sequence"/>
</dbReference>
<reference evidence="1 2" key="1">
    <citation type="journal article" date="2016" name="Mol. Biol. Evol.">
        <title>Comparative Genomics of Early-Diverging Mushroom-Forming Fungi Provides Insights into the Origins of Lignocellulose Decay Capabilities.</title>
        <authorList>
            <person name="Nagy L.G."/>
            <person name="Riley R."/>
            <person name="Tritt A."/>
            <person name="Adam C."/>
            <person name="Daum C."/>
            <person name="Floudas D."/>
            <person name="Sun H."/>
            <person name="Yadav J.S."/>
            <person name="Pangilinan J."/>
            <person name="Larsson K.H."/>
            <person name="Matsuura K."/>
            <person name="Barry K."/>
            <person name="Labutti K."/>
            <person name="Kuo R."/>
            <person name="Ohm R.A."/>
            <person name="Bhattacharya S.S."/>
            <person name="Shirouzu T."/>
            <person name="Yoshinaga Y."/>
            <person name="Martin F.M."/>
            <person name="Grigoriev I.V."/>
            <person name="Hibbett D.S."/>
        </authorList>
    </citation>
    <scope>NUCLEOTIDE SEQUENCE [LARGE SCALE GENOMIC DNA]</scope>
    <source>
        <strain evidence="1 2">CBS 109695</strain>
    </source>
</reference>
<sequence>MMWLTGIAGALVRRRKMKKRDSALVERGTMGRPKQGTPFCYSALEDTKSISVAPVSPVPFSSLILRCSATSLGGAVACSTVSVLLIAPGAVGCRSHGPIPGA</sequence>
<gene>
    <name evidence="1" type="ORF">FIBSPDRAFT_241666</name>
</gene>
<dbReference type="AlphaFoldDB" id="A0A165Y6R2"/>
<protein>
    <submittedName>
        <fullName evidence="1">Uncharacterized protein</fullName>
    </submittedName>
</protein>
<accession>A0A165Y6R2</accession>
<evidence type="ECO:0000313" key="2">
    <source>
        <dbReference type="Proteomes" id="UP000076532"/>
    </source>
</evidence>
<evidence type="ECO:0000313" key="1">
    <source>
        <dbReference type="EMBL" id="KZP09262.1"/>
    </source>
</evidence>
<dbReference type="EMBL" id="KV417704">
    <property type="protein sequence ID" value="KZP09262.1"/>
    <property type="molecule type" value="Genomic_DNA"/>
</dbReference>